<dbReference type="AlphaFoldDB" id="A0AAN7SZX6"/>
<feature type="region of interest" description="Disordered" evidence="1">
    <location>
        <begin position="97"/>
        <end position="171"/>
    </location>
</feature>
<dbReference type="GO" id="GO:0070682">
    <property type="term" value="P:proteasome regulatory particle assembly"/>
    <property type="evidence" value="ECO:0007669"/>
    <property type="project" value="InterPro"/>
</dbReference>
<reference evidence="2 3" key="1">
    <citation type="submission" date="2023-08" db="EMBL/GenBank/DDBJ databases">
        <title>Black Yeasts Isolated from many extreme environments.</title>
        <authorList>
            <person name="Coleine C."/>
            <person name="Stajich J.E."/>
            <person name="Selbmann L."/>
        </authorList>
    </citation>
    <scope>NUCLEOTIDE SEQUENCE [LARGE SCALE GENOMIC DNA]</scope>
    <source>
        <strain evidence="2 3">CCFEE 5910</strain>
    </source>
</reference>
<dbReference type="GO" id="GO:0030674">
    <property type="term" value="F:protein-macromolecule adaptor activity"/>
    <property type="evidence" value="ECO:0007669"/>
    <property type="project" value="TreeGrafter"/>
</dbReference>
<evidence type="ECO:0000313" key="3">
    <source>
        <dbReference type="Proteomes" id="UP001309876"/>
    </source>
</evidence>
<evidence type="ECO:0000313" key="2">
    <source>
        <dbReference type="EMBL" id="KAK5085776.1"/>
    </source>
</evidence>
<protein>
    <submittedName>
        <fullName evidence="2">Uncharacterized protein</fullName>
    </submittedName>
</protein>
<gene>
    <name evidence="2" type="ORF">LTR05_005064</name>
</gene>
<comment type="caution">
    <text evidence="2">The sequence shown here is derived from an EMBL/GenBank/DDBJ whole genome shotgun (WGS) entry which is preliminary data.</text>
</comment>
<feature type="compositionally biased region" description="Basic and acidic residues" evidence="1">
    <location>
        <begin position="144"/>
        <end position="159"/>
    </location>
</feature>
<dbReference type="InterPro" id="IPR038966">
    <property type="entry name" value="TMA17"/>
</dbReference>
<evidence type="ECO:0000256" key="1">
    <source>
        <dbReference type="SAM" id="MobiDB-lite"/>
    </source>
</evidence>
<accession>A0AAN7SZX6</accession>
<feature type="compositionally biased region" description="Acidic residues" evidence="1">
    <location>
        <begin position="160"/>
        <end position="171"/>
    </location>
</feature>
<dbReference type="PANTHER" id="PTHR40422:SF1">
    <property type="entry name" value="TRANSLATION MACHINERY-ASSOCIATED PROTEIN 17"/>
    <property type="match status" value="1"/>
</dbReference>
<organism evidence="2 3">
    <name type="scientific">Lithohypha guttulata</name>
    <dbReference type="NCBI Taxonomy" id="1690604"/>
    <lineage>
        <taxon>Eukaryota</taxon>
        <taxon>Fungi</taxon>
        <taxon>Dikarya</taxon>
        <taxon>Ascomycota</taxon>
        <taxon>Pezizomycotina</taxon>
        <taxon>Eurotiomycetes</taxon>
        <taxon>Chaetothyriomycetidae</taxon>
        <taxon>Chaetothyriales</taxon>
        <taxon>Trichomeriaceae</taxon>
        <taxon>Lithohypha</taxon>
    </lineage>
</organism>
<sequence>MSAEARPISPASFARALEELPAENIYSKAHEIGNSIAHLEQSNKILQEYSDSIRDDESVSLETRSAGDKDCLDAIKENEVVIERQRERIKLLKAEVERRGQRWHEADPEEKQPVSNGGSVEATTISNDNHNGLQTANAQSQPRLADEELRRQLEERLGEDMADDTEDGLHL</sequence>
<proteinExistence type="predicted"/>
<dbReference type="Proteomes" id="UP001309876">
    <property type="component" value="Unassembled WGS sequence"/>
</dbReference>
<dbReference type="PANTHER" id="PTHR40422">
    <property type="entry name" value="TRANSLATION MACHINERY-ASSOCIATED PROTEIN 17"/>
    <property type="match status" value="1"/>
</dbReference>
<keyword evidence="3" id="KW-1185">Reference proteome</keyword>
<feature type="compositionally biased region" description="Polar residues" evidence="1">
    <location>
        <begin position="113"/>
        <end position="142"/>
    </location>
</feature>
<name>A0AAN7SZX6_9EURO</name>
<feature type="compositionally biased region" description="Basic and acidic residues" evidence="1">
    <location>
        <begin position="97"/>
        <end position="112"/>
    </location>
</feature>
<dbReference type="EMBL" id="JAVRRJ010000004">
    <property type="protein sequence ID" value="KAK5085776.1"/>
    <property type="molecule type" value="Genomic_DNA"/>
</dbReference>